<proteinExistence type="predicted"/>
<protein>
    <submittedName>
        <fullName evidence="5">D-glycero-alpha-D-manno-heptose-1,7-bisphosphate 7-phosphatase</fullName>
        <ecNumber evidence="5">3.1.3.83</ecNumber>
    </submittedName>
</protein>
<evidence type="ECO:0000313" key="5">
    <source>
        <dbReference type="EMBL" id="QDV39611.1"/>
    </source>
</evidence>
<dbReference type="CDD" id="cd07503">
    <property type="entry name" value="HAD_HisB-N"/>
    <property type="match status" value="1"/>
</dbReference>
<dbReference type="InterPro" id="IPR023214">
    <property type="entry name" value="HAD_sf"/>
</dbReference>
<dbReference type="Pfam" id="PF00483">
    <property type="entry name" value="NTP_transferase"/>
    <property type="match status" value="1"/>
</dbReference>
<dbReference type="AlphaFoldDB" id="A0A518HFK8"/>
<dbReference type="GO" id="GO:0046872">
    <property type="term" value="F:metal ion binding"/>
    <property type="evidence" value="ECO:0007669"/>
    <property type="project" value="UniProtKB-KW"/>
</dbReference>
<dbReference type="SUPFAM" id="SSF56784">
    <property type="entry name" value="HAD-like"/>
    <property type="match status" value="1"/>
</dbReference>
<dbReference type="PANTHER" id="PTHR22572">
    <property type="entry name" value="SUGAR-1-PHOSPHATE GUANYL TRANSFERASE"/>
    <property type="match status" value="1"/>
</dbReference>
<dbReference type="InterPro" id="IPR006543">
    <property type="entry name" value="Histidinol-phos"/>
</dbReference>
<evidence type="ECO:0000256" key="1">
    <source>
        <dbReference type="ARBA" id="ARBA00022490"/>
    </source>
</evidence>
<dbReference type="InterPro" id="IPR029044">
    <property type="entry name" value="Nucleotide-diphossugar_trans"/>
</dbReference>
<evidence type="ECO:0000256" key="2">
    <source>
        <dbReference type="ARBA" id="ARBA00022723"/>
    </source>
</evidence>
<keyword evidence="1" id="KW-0963">Cytoplasm</keyword>
<dbReference type="InterPro" id="IPR050486">
    <property type="entry name" value="Mannose-1P_guanyltransferase"/>
</dbReference>
<keyword evidence="5" id="KW-0614">Plasmid</keyword>
<dbReference type="InterPro" id="IPR006549">
    <property type="entry name" value="HAD-SF_hydro_IIIA"/>
</dbReference>
<sequence length="437" mass="46679">MGKTNALLLAGGLGTRLRPVTDSIPKCLVPIAGRPLLDHWVDRLAPARISEARVNIHAHADQVRSFIRRVDESGRLRMTEAFEPILLGSAGTVAANVDLADGVDEVLIVYADNFSTVDLAALLDFHRSHPDPATMLLFRAPDPRACGVAELADESRVISFAEKPELPRGDLANAGVYVLDAGLYREVASMRAFDLGFDVLPGLVGRMRGRPWHGYHRDVGTHEALRLARRDAPAVLLGRRPPITSRPAVFLDRDGTVIEHVHYLRDPAEVRLLPGAAGALRRLAEAGFACVLATNQSAVGRGMMTPDDLDRVHEELARQLWGEGIMLAAVESCPAVPVGPDRTVVEQFDRKPGPGMLVRAAGRLGLDLNESWMIGDAISDVLAGVNAGCRGSILVRTGLGVAPGEAGLPISFDVADDLAAAADRILDDPAGARRAAG</sequence>
<dbReference type="EMBL" id="CP036430">
    <property type="protein sequence ID" value="QDV39611.1"/>
    <property type="molecule type" value="Genomic_DNA"/>
</dbReference>
<dbReference type="SUPFAM" id="SSF53448">
    <property type="entry name" value="Nucleotide-diphospho-sugar transferases"/>
    <property type="match status" value="1"/>
</dbReference>
<dbReference type="RefSeq" id="WP_261344478.1">
    <property type="nucleotide sequence ID" value="NZ_CP036430.1"/>
</dbReference>
<dbReference type="GO" id="GO:0016791">
    <property type="term" value="F:phosphatase activity"/>
    <property type="evidence" value="ECO:0007669"/>
    <property type="project" value="InterPro"/>
</dbReference>
<name>A0A518HFK8_9BACT</name>
<dbReference type="InterPro" id="IPR005835">
    <property type="entry name" value="NTP_transferase_dom"/>
</dbReference>
<dbReference type="EC" id="3.1.3.83" evidence="5"/>
<dbReference type="Gene3D" id="3.90.550.10">
    <property type="entry name" value="Spore Coat Polysaccharide Biosynthesis Protein SpsA, Chain A"/>
    <property type="match status" value="1"/>
</dbReference>
<accession>A0A518HFK8</accession>
<organism evidence="5 6">
    <name type="scientific">Tautonia plasticadhaerens</name>
    <dbReference type="NCBI Taxonomy" id="2527974"/>
    <lineage>
        <taxon>Bacteria</taxon>
        <taxon>Pseudomonadati</taxon>
        <taxon>Planctomycetota</taxon>
        <taxon>Planctomycetia</taxon>
        <taxon>Isosphaerales</taxon>
        <taxon>Isosphaeraceae</taxon>
        <taxon>Tautonia</taxon>
    </lineage>
</organism>
<dbReference type="Pfam" id="PF13242">
    <property type="entry name" value="Hydrolase_like"/>
    <property type="match status" value="1"/>
</dbReference>
<dbReference type="NCBIfam" id="TIGR01656">
    <property type="entry name" value="Histidinol-ppas"/>
    <property type="match status" value="1"/>
</dbReference>
<dbReference type="Proteomes" id="UP000317835">
    <property type="component" value="Plasmid pElP_4"/>
</dbReference>
<keyword evidence="2" id="KW-0479">Metal-binding</keyword>
<feature type="domain" description="Nucleotidyl transferase" evidence="4">
    <location>
        <begin position="6"/>
        <end position="230"/>
    </location>
</feature>
<dbReference type="CDD" id="cd04181">
    <property type="entry name" value="NTP_transferase"/>
    <property type="match status" value="1"/>
</dbReference>
<dbReference type="InterPro" id="IPR036412">
    <property type="entry name" value="HAD-like_sf"/>
</dbReference>
<evidence type="ECO:0000259" key="4">
    <source>
        <dbReference type="Pfam" id="PF00483"/>
    </source>
</evidence>
<dbReference type="Gene3D" id="3.40.50.1000">
    <property type="entry name" value="HAD superfamily/HAD-like"/>
    <property type="match status" value="1"/>
</dbReference>
<reference evidence="5 6" key="1">
    <citation type="submission" date="2019-02" db="EMBL/GenBank/DDBJ databases">
        <title>Deep-cultivation of Planctomycetes and their phenomic and genomic characterization uncovers novel biology.</title>
        <authorList>
            <person name="Wiegand S."/>
            <person name="Jogler M."/>
            <person name="Boedeker C."/>
            <person name="Pinto D."/>
            <person name="Vollmers J."/>
            <person name="Rivas-Marin E."/>
            <person name="Kohn T."/>
            <person name="Peeters S.H."/>
            <person name="Heuer A."/>
            <person name="Rast P."/>
            <person name="Oberbeckmann S."/>
            <person name="Bunk B."/>
            <person name="Jeske O."/>
            <person name="Meyerdierks A."/>
            <person name="Storesund J.E."/>
            <person name="Kallscheuer N."/>
            <person name="Luecker S."/>
            <person name="Lage O.M."/>
            <person name="Pohl T."/>
            <person name="Merkel B.J."/>
            <person name="Hornburger P."/>
            <person name="Mueller R.-W."/>
            <person name="Bruemmer F."/>
            <person name="Labrenz M."/>
            <person name="Spormann A.M."/>
            <person name="Op den Camp H."/>
            <person name="Overmann J."/>
            <person name="Amann R."/>
            <person name="Jetten M.S.M."/>
            <person name="Mascher T."/>
            <person name="Medema M.H."/>
            <person name="Devos D.P."/>
            <person name="Kaster A.-K."/>
            <person name="Ovreas L."/>
            <person name="Rohde M."/>
            <person name="Galperin M.Y."/>
            <person name="Jogler C."/>
        </authorList>
    </citation>
    <scope>NUCLEOTIDE SEQUENCE [LARGE SCALE GENOMIC DNA]</scope>
    <source>
        <strain evidence="5 6">ElP</strain>
        <plasmid evidence="6">pelp_4</plasmid>
    </source>
</reference>
<dbReference type="KEGG" id="tpla:ElP_75820"/>
<dbReference type="NCBIfam" id="TIGR01662">
    <property type="entry name" value="HAD-SF-IIIA"/>
    <property type="match status" value="1"/>
</dbReference>
<keyword evidence="6" id="KW-1185">Reference proteome</keyword>
<evidence type="ECO:0000256" key="3">
    <source>
        <dbReference type="ARBA" id="ARBA00022801"/>
    </source>
</evidence>
<keyword evidence="3 5" id="KW-0378">Hydrolase</keyword>
<geneLocation type="plasmid" evidence="6">
    <name>pelp_4</name>
</geneLocation>
<gene>
    <name evidence="5" type="primary">gmhB</name>
    <name evidence="5" type="ORF">ElP_75820</name>
</gene>
<evidence type="ECO:0000313" key="6">
    <source>
        <dbReference type="Proteomes" id="UP000317835"/>
    </source>
</evidence>